<dbReference type="InterPro" id="IPR057235">
    <property type="entry name" value="DUF7913"/>
</dbReference>
<dbReference type="Pfam" id="PF25502">
    <property type="entry name" value="DUF7915"/>
    <property type="match status" value="1"/>
</dbReference>
<sequence>MALSSVCPTEDAVREFLEYLVDPVIPATSSVRDSPSPSQQQWVAKQVHGVVILYNYYHRKQHRQLEFLDFESFCKLIAVLKPHLMAYMKCLQRNDDAELVDPEKQLSLTEKTIMNACDLCMRLSASKDIPDIEGWSISEVAVFLVDSRKENCLLLFSKDTHAVWSLFEKDVDISNQSSEAMPDLKQCKKKRITKKPSRDDPSINEDAMQQLAFSSVKEATAISQAHLSILESHTVYSLGIEKSTSRFYIMQRTQPTSEDAVQVPIYAFWVPIKDAIDSLQGPLIRKVSHRWNRWMITPVVEHFHVLPYAGVLSDWFSRDASPNHLESLKVDSVTAQVKMDKDEVSVSTEHKYNNIPSCKPKTSYTKRKLNSVSTEEKYNNIPSCELKTSYTKRKLNNPQDVTSEAMTVENNCQNGVPECQGNKSTAGDNMNNNTILDKEPILGSDRALVTCQSPSEDLEKIYSVLASKEHTLSQTALRVVLQKRAKLSLQLRNIEDEIAKCDKCIHTILNGGADALALKIDSIIDGCNYSCLETTAHERPNTHLEGQPLPHCTDIKFSEAVIYRQSPCQELDEICDANTWILPTYHICVTDGGFVAKVTVKGADLECSTDGNPRSTPQGARESAASNTLVILKSATNQG</sequence>
<dbReference type="Gene3D" id="3.30.160.20">
    <property type="match status" value="1"/>
</dbReference>
<organism evidence="3 4">
    <name type="scientific">Eucalyptus globulus</name>
    <name type="common">Tasmanian blue gum</name>
    <dbReference type="NCBI Taxonomy" id="34317"/>
    <lineage>
        <taxon>Eukaryota</taxon>
        <taxon>Viridiplantae</taxon>
        <taxon>Streptophyta</taxon>
        <taxon>Embryophyta</taxon>
        <taxon>Tracheophyta</taxon>
        <taxon>Spermatophyta</taxon>
        <taxon>Magnoliopsida</taxon>
        <taxon>eudicotyledons</taxon>
        <taxon>Gunneridae</taxon>
        <taxon>Pentapetalae</taxon>
        <taxon>rosids</taxon>
        <taxon>malvids</taxon>
        <taxon>Myrtales</taxon>
        <taxon>Myrtaceae</taxon>
        <taxon>Myrtoideae</taxon>
        <taxon>Eucalypteae</taxon>
        <taxon>Eucalyptus</taxon>
    </lineage>
</organism>
<dbReference type="AlphaFoldDB" id="A0ABD3JN84"/>
<evidence type="ECO:0000313" key="4">
    <source>
        <dbReference type="Proteomes" id="UP001634007"/>
    </source>
</evidence>
<evidence type="ECO:0000259" key="1">
    <source>
        <dbReference type="Pfam" id="PF25500"/>
    </source>
</evidence>
<gene>
    <name evidence="3" type="ORF">ACJRO7_026383</name>
</gene>
<keyword evidence="4" id="KW-1185">Reference proteome</keyword>
<dbReference type="PANTHER" id="PTHR33913:SF1">
    <property type="entry name" value="DRBM DOMAIN-CONTAINING PROTEIN"/>
    <property type="match status" value="1"/>
</dbReference>
<dbReference type="EMBL" id="JBJKBG010000007">
    <property type="protein sequence ID" value="KAL3729274.1"/>
    <property type="molecule type" value="Genomic_DNA"/>
</dbReference>
<dbReference type="SUPFAM" id="SSF54768">
    <property type="entry name" value="dsRNA-binding domain-like"/>
    <property type="match status" value="1"/>
</dbReference>
<dbReference type="PANTHER" id="PTHR33913">
    <property type="entry name" value="ALEURONE LAYER MORPHOGENESIS PROTEIN"/>
    <property type="match status" value="1"/>
</dbReference>
<name>A0ABD3JN84_EUCGL</name>
<evidence type="ECO:0000313" key="3">
    <source>
        <dbReference type="EMBL" id="KAL3729274.1"/>
    </source>
</evidence>
<dbReference type="Pfam" id="PF25500">
    <property type="entry name" value="DUF7913"/>
    <property type="match status" value="1"/>
</dbReference>
<proteinExistence type="predicted"/>
<dbReference type="InterPro" id="IPR057237">
    <property type="entry name" value="DUF7915"/>
</dbReference>
<protein>
    <submittedName>
        <fullName evidence="3">Uncharacterized protein</fullName>
    </submittedName>
</protein>
<reference evidence="3 4" key="1">
    <citation type="submission" date="2024-11" db="EMBL/GenBank/DDBJ databases">
        <title>Chromosome-level genome assembly of Eucalyptus globulus Labill. provides insights into its genome evolution.</title>
        <authorList>
            <person name="Li X."/>
        </authorList>
    </citation>
    <scope>NUCLEOTIDE SEQUENCE [LARGE SCALE GENOMIC DNA]</scope>
    <source>
        <strain evidence="3">CL2024</strain>
        <tissue evidence="3">Fresh tender leaves</tissue>
    </source>
</reference>
<feature type="domain" description="DUF7913" evidence="1">
    <location>
        <begin position="6"/>
        <end position="123"/>
    </location>
</feature>
<comment type="caution">
    <text evidence="3">The sequence shown here is derived from an EMBL/GenBank/DDBJ whole genome shotgun (WGS) entry which is preliminary data.</text>
</comment>
<dbReference type="Proteomes" id="UP001634007">
    <property type="component" value="Unassembled WGS sequence"/>
</dbReference>
<accession>A0ABD3JN84</accession>
<evidence type="ECO:0000259" key="2">
    <source>
        <dbReference type="Pfam" id="PF25502"/>
    </source>
</evidence>
<feature type="domain" description="DUF7915" evidence="2">
    <location>
        <begin position="160"/>
        <end position="318"/>
    </location>
</feature>